<evidence type="ECO:0000313" key="2">
    <source>
        <dbReference type="Proteomes" id="UP000275408"/>
    </source>
</evidence>
<comment type="caution">
    <text evidence="1">The sequence shown here is derived from an EMBL/GenBank/DDBJ whole genome shotgun (WGS) entry which is preliminary data.</text>
</comment>
<proteinExistence type="predicted"/>
<dbReference type="InterPro" id="IPR043502">
    <property type="entry name" value="DNA/RNA_pol_sf"/>
</dbReference>
<dbReference type="EMBL" id="RCHS01002593">
    <property type="protein sequence ID" value="RMX46716.1"/>
    <property type="molecule type" value="Genomic_DNA"/>
</dbReference>
<dbReference type="Gene3D" id="3.30.70.270">
    <property type="match status" value="1"/>
</dbReference>
<protein>
    <recommendedName>
        <fullName evidence="3">Reverse transcriptase/retrotransposon-derived protein RNase H-like domain-containing protein</fullName>
    </recommendedName>
</protein>
<gene>
    <name evidence="1" type="ORF">pdam_00015690</name>
</gene>
<dbReference type="InterPro" id="IPR043128">
    <property type="entry name" value="Rev_trsase/Diguanyl_cyclase"/>
</dbReference>
<dbReference type="Proteomes" id="UP000275408">
    <property type="component" value="Unassembled WGS sequence"/>
</dbReference>
<sequence>MVKFCPQLSSATQPLQTSTNLTKEDMPFLWSIRHQQAFDSAIVLVTSVPCLAYYDVDASDYDLGAALLQPIKPHNGSALDKSSSTTHFVQFHEPNPYRAALCAK</sequence>
<keyword evidence="2" id="KW-1185">Reference proteome</keyword>
<accession>A0A3M6TZE1</accession>
<dbReference type="SUPFAM" id="SSF56672">
    <property type="entry name" value="DNA/RNA polymerases"/>
    <property type="match status" value="1"/>
</dbReference>
<organism evidence="1 2">
    <name type="scientific">Pocillopora damicornis</name>
    <name type="common">Cauliflower coral</name>
    <name type="synonym">Millepora damicornis</name>
    <dbReference type="NCBI Taxonomy" id="46731"/>
    <lineage>
        <taxon>Eukaryota</taxon>
        <taxon>Metazoa</taxon>
        <taxon>Cnidaria</taxon>
        <taxon>Anthozoa</taxon>
        <taxon>Hexacorallia</taxon>
        <taxon>Scleractinia</taxon>
        <taxon>Astrocoeniina</taxon>
        <taxon>Pocilloporidae</taxon>
        <taxon>Pocillopora</taxon>
    </lineage>
</organism>
<reference evidence="1 2" key="1">
    <citation type="journal article" date="2018" name="Sci. Rep.">
        <title>Comparative analysis of the Pocillopora damicornis genome highlights role of immune system in coral evolution.</title>
        <authorList>
            <person name="Cunning R."/>
            <person name="Bay R.A."/>
            <person name="Gillette P."/>
            <person name="Baker A.C."/>
            <person name="Traylor-Knowles N."/>
        </authorList>
    </citation>
    <scope>NUCLEOTIDE SEQUENCE [LARGE SCALE GENOMIC DNA]</scope>
    <source>
        <strain evidence="1">RSMAS</strain>
        <tissue evidence="1">Whole animal</tissue>
    </source>
</reference>
<dbReference type="AlphaFoldDB" id="A0A3M6TZE1"/>
<name>A0A3M6TZE1_POCDA</name>
<evidence type="ECO:0000313" key="1">
    <source>
        <dbReference type="EMBL" id="RMX46716.1"/>
    </source>
</evidence>
<evidence type="ECO:0008006" key="3">
    <source>
        <dbReference type="Google" id="ProtNLM"/>
    </source>
</evidence>